<dbReference type="InterPro" id="IPR028994">
    <property type="entry name" value="Integrin_alpha_N"/>
</dbReference>
<dbReference type="Gene3D" id="2.130.10.130">
    <property type="entry name" value="Integrin alpha, N-terminal"/>
    <property type="match status" value="3"/>
</dbReference>
<dbReference type="PANTHER" id="PTHR46580">
    <property type="entry name" value="SENSOR KINASE-RELATED"/>
    <property type="match status" value="1"/>
</dbReference>
<comment type="caution">
    <text evidence="3">The sequence shown here is derived from an EMBL/GenBank/DDBJ whole genome shotgun (WGS) entry which is preliminary data.</text>
</comment>
<dbReference type="EMBL" id="JARXRN010000016">
    <property type="protein sequence ID" value="MDH5829254.1"/>
    <property type="molecule type" value="Genomic_DNA"/>
</dbReference>
<keyword evidence="1 2" id="KW-0732">Signal</keyword>
<dbReference type="RefSeq" id="WP_280599317.1">
    <property type="nucleotide sequence ID" value="NZ_JARXRN010000016.1"/>
</dbReference>
<organism evidence="3 4">
    <name type="scientific">Luteimonas rhizosphaericola</name>
    <dbReference type="NCBI Taxonomy" id="3042024"/>
    <lineage>
        <taxon>Bacteria</taxon>
        <taxon>Pseudomonadati</taxon>
        <taxon>Pseudomonadota</taxon>
        <taxon>Gammaproteobacteria</taxon>
        <taxon>Lysobacterales</taxon>
        <taxon>Lysobacteraceae</taxon>
        <taxon>Luteimonas</taxon>
    </lineage>
</organism>
<evidence type="ECO:0000313" key="4">
    <source>
        <dbReference type="Proteomes" id="UP001156831"/>
    </source>
</evidence>
<dbReference type="InterPro" id="IPR013517">
    <property type="entry name" value="FG-GAP"/>
</dbReference>
<dbReference type="Proteomes" id="UP001156831">
    <property type="component" value="Unassembled WGS sequence"/>
</dbReference>
<accession>A0ABT6JEZ6</accession>
<feature type="signal peptide" evidence="2">
    <location>
        <begin position="1"/>
        <end position="20"/>
    </location>
</feature>
<dbReference type="SUPFAM" id="SSF69318">
    <property type="entry name" value="Integrin alpha N-terminal domain"/>
    <property type="match status" value="3"/>
</dbReference>
<evidence type="ECO:0000313" key="3">
    <source>
        <dbReference type="EMBL" id="MDH5829254.1"/>
    </source>
</evidence>
<dbReference type="Pfam" id="PF01839">
    <property type="entry name" value="FG-GAP"/>
    <property type="match status" value="1"/>
</dbReference>
<sequence>MSRVLIVMLAWWLSAGAVHAAGSTFSSPYRLSLAWRATYDVAIGDVNGDGRKDLVVPTRQGYGWRYTLSIYLQGADGRLGAPVSVALPETTAVQYRIALADLDGDGAMEVVTGTPAAAGVYVVRMTSARTASLVEHPGPASSCWFVVAGDIDRDGHPDVLCHDQRMTAVAYFGNGRGGFRTTRTIPTLAGWYTPFEDFKTLQLADATGDGYLDLLISSANTSAFHVMANNRMGGFFAGAAYPHPPSRGEWRSSAIHAADIDGDGISEVLTATPDFRPYAALNVYRRAPNGFLSLSDRIPVHHLPTAILSGKAGPDAGVKVMLGHYSYSALSVLGEDGGDLRSQFLYELPGFGNHIDVEETARQYSIALGDLDGDGCDDLAGATYSGVTILYGCETFQPTLPAGDFDGDGVSDLLWYHASADQHLWPMADETAGFECRMMIPCPGALGRQMLAQVGDFDGDGSSDVFWRDPLTGENLVTLGAFDPYWATTVSNLDWQPVGTGDFDNDDRADLLWRNRRTGANVIWRSAEYKTQQAVRTVADARWQVAGVDDFDGDRRADILWRHAATGANVIWKSGNHATQQSLVTVNDQGWTVVGTGDFDGDGRADIVWRHAGSGANAIWKAGNHRAQLPVTRVSDPLWRIAAVGDYNGDGLSDLVWRRAASGKSVIWLSGDSRKQKPLASMHSDWEIVR</sequence>
<dbReference type="PANTHER" id="PTHR46580:SF2">
    <property type="entry name" value="MAM DOMAIN-CONTAINING PROTEIN"/>
    <property type="match status" value="1"/>
</dbReference>
<evidence type="ECO:0000256" key="2">
    <source>
        <dbReference type="SAM" id="SignalP"/>
    </source>
</evidence>
<protein>
    <submittedName>
        <fullName evidence="3">VCBS repeat-containing protein</fullName>
    </submittedName>
</protein>
<name>A0ABT6JEZ6_9GAMM</name>
<feature type="chain" id="PRO_5046076308" evidence="2">
    <location>
        <begin position="21"/>
        <end position="690"/>
    </location>
</feature>
<keyword evidence="4" id="KW-1185">Reference proteome</keyword>
<gene>
    <name evidence="3" type="ORF">QFW80_01800</name>
</gene>
<proteinExistence type="predicted"/>
<evidence type="ECO:0000256" key="1">
    <source>
        <dbReference type="ARBA" id="ARBA00022729"/>
    </source>
</evidence>
<reference evidence="3 4" key="1">
    <citation type="submission" date="2023-04" db="EMBL/GenBank/DDBJ databases">
        <title>Luteimonas sp. M1R5S18.</title>
        <authorList>
            <person name="Sun J.-Q."/>
        </authorList>
    </citation>
    <scope>NUCLEOTIDE SEQUENCE [LARGE SCALE GENOMIC DNA]</scope>
    <source>
        <strain evidence="3 4">M1R5S18</strain>
    </source>
</reference>
<dbReference type="Pfam" id="PF13517">
    <property type="entry name" value="FG-GAP_3"/>
    <property type="match status" value="2"/>
</dbReference>